<evidence type="ECO:0000256" key="3">
    <source>
        <dbReference type="ARBA" id="ARBA00022768"/>
    </source>
</evidence>
<dbReference type="GO" id="GO:0005737">
    <property type="term" value="C:cytoplasm"/>
    <property type="evidence" value="ECO:0007669"/>
    <property type="project" value="UniProtKB-SubCell"/>
</dbReference>
<evidence type="ECO:0000256" key="6">
    <source>
        <dbReference type="RuleBase" id="RU000642"/>
    </source>
</evidence>
<dbReference type="PANTHER" id="PTHR11741">
    <property type="entry name" value="ELONGATION FACTOR TS"/>
    <property type="match status" value="1"/>
</dbReference>
<name>A0A7J0BI86_9BACT</name>
<dbReference type="InterPro" id="IPR018101">
    <property type="entry name" value="Transl_elong_Ts_CS"/>
</dbReference>
<dbReference type="AlphaFoldDB" id="A0A7J0BI86"/>
<accession>A0A7J0BI86</accession>
<evidence type="ECO:0000256" key="5">
    <source>
        <dbReference type="HAMAP-Rule" id="MF_00050"/>
    </source>
</evidence>
<dbReference type="InterPro" id="IPR014039">
    <property type="entry name" value="Transl_elong_EFTs/EF1B_dimer"/>
</dbReference>
<dbReference type="Pfam" id="PF00889">
    <property type="entry name" value="EF_TS"/>
    <property type="match status" value="1"/>
</dbReference>
<evidence type="ECO:0000313" key="10">
    <source>
        <dbReference type="Proteomes" id="UP000503840"/>
    </source>
</evidence>
<evidence type="ECO:0000313" key="9">
    <source>
        <dbReference type="EMBL" id="GFM32932.1"/>
    </source>
</evidence>
<dbReference type="HAMAP" id="MF_00050">
    <property type="entry name" value="EF_Ts"/>
    <property type="match status" value="1"/>
</dbReference>
<organism evidence="9 10">
    <name type="scientific">Desulfovibrio subterraneus</name>
    <dbReference type="NCBI Taxonomy" id="2718620"/>
    <lineage>
        <taxon>Bacteria</taxon>
        <taxon>Pseudomonadati</taxon>
        <taxon>Thermodesulfobacteriota</taxon>
        <taxon>Desulfovibrionia</taxon>
        <taxon>Desulfovibrionales</taxon>
        <taxon>Desulfovibrionaceae</taxon>
        <taxon>Desulfovibrio</taxon>
    </lineage>
</organism>
<dbReference type="NCBIfam" id="TIGR00116">
    <property type="entry name" value="tsf"/>
    <property type="match status" value="1"/>
</dbReference>
<evidence type="ECO:0000259" key="8">
    <source>
        <dbReference type="Pfam" id="PF00889"/>
    </source>
</evidence>
<keyword evidence="3 5" id="KW-0251">Elongation factor</keyword>
<dbReference type="InterPro" id="IPR001816">
    <property type="entry name" value="Transl_elong_EFTs/EF1B"/>
</dbReference>
<comment type="similarity">
    <text evidence="1 5 6">Belongs to the EF-Ts family.</text>
</comment>
<protein>
    <recommendedName>
        <fullName evidence="2 5">Elongation factor Ts</fullName>
        <shortName evidence="5">EF-Ts</shortName>
    </recommendedName>
</protein>
<gene>
    <name evidence="5 9" type="primary">tsf</name>
    <name evidence="9" type="ORF">DSM101010T_12970</name>
</gene>
<comment type="subcellular location">
    <subcellularLocation>
        <location evidence="5 7">Cytoplasm</location>
    </subcellularLocation>
</comment>
<dbReference type="PROSITE" id="PS01126">
    <property type="entry name" value="EF_TS_1"/>
    <property type="match status" value="1"/>
</dbReference>
<reference evidence="9 10" key="1">
    <citation type="submission" date="2020-05" db="EMBL/GenBank/DDBJ databases">
        <title>Draft genome sequence of Desulfovibrio sp. strain HN2T.</title>
        <authorList>
            <person name="Ueno A."/>
            <person name="Tamazawa S."/>
            <person name="Tamamura S."/>
            <person name="Murakami T."/>
            <person name="Kiyama T."/>
            <person name="Inomata H."/>
            <person name="Amano Y."/>
            <person name="Miyakawa K."/>
            <person name="Tamaki H."/>
            <person name="Naganuma T."/>
            <person name="Kaneko K."/>
        </authorList>
    </citation>
    <scope>NUCLEOTIDE SEQUENCE [LARGE SCALE GENOMIC DNA]</scope>
    <source>
        <strain evidence="9 10">HN2</strain>
    </source>
</reference>
<keyword evidence="4 5" id="KW-0648">Protein biosynthesis</keyword>
<feature type="domain" description="Translation elongation factor EFTs/EF1B dimerisation" evidence="8">
    <location>
        <begin position="70"/>
        <end position="263"/>
    </location>
</feature>
<dbReference type="InterPro" id="IPR009060">
    <property type="entry name" value="UBA-like_sf"/>
</dbReference>
<dbReference type="Gene3D" id="1.10.8.10">
    <property type="entry name" value="DNA helicase RuvA subunit, C-terminal domain"/>
    <property type="match status" value="1"/>
</dbReference>
<dbReference type="RefSeq" id="WP_174404589.1">
    <property type="nucleotide sequence ID" value="NZ_BLVO01000012.1"/>
</dbReference>
<dbReference type="InterPro" id="IPR036402">
    <property type="entry name" value="EF-Ts_dimer_sf"/>
</dbReference>
<evidence type="ECO:0000256" key="2">
    <source>
        <dbReference type="ARBA" id="ARBA00016956"/>
    </source>
</evidence>
<comment type="function">
    <text evidence="5 6">Associates with the EF-Tu.GDP complex and induces the exchange of GDP to GTP. It remains bound to the aminoacyl-tRNA.EF-Tu.GTP complex up to the GTP hydrolysis stage on the ribosome.</text>
</comment>
<dbReference type="CDD" id="cd14275">
    <property type="entry name" value="UBA_EF-Ts"/>
    <property type="match status" value="1"/>
</dbReference>
<dbReference type="SUPFAM" id="SSF46934">
    <property type="entry name" value="UBA-like"/>
    <property type="match status" value="1"/>
</dbReference>
<proteinExistence type="inferred from homology"/>
<keyword evidence="10" id="KW-1185">Reference proteome</keyword>
<dbReference type="EMBL" id="BLVO01000012">
    <property type="protein sequence ID" value="GFM32932.1"/>
    <property type="molecule type" value="Genomic_DNA"/>
</dbReference>
<dbReference type="PROSITE" id="PS01127">
    <property type="entry name" value="EF_TS_2"/>
    <property type="match status" value="1"/>
</dbReference>
<dbReference type="PANTHER" id="PTHR11741:SF0">
    <property type="entry name" value="ELONGATION FACTOR TS, MITOCHONDRIAL"/>
    <property type="match status" value="1"/>
</dbReference>
<dbReference type="Proteomes" id="UP000503840">
    <property type="component" value="Unassembled WGS sequence"/>
</dbReference>
<keyword evidence="5" id="KW-0963">Cytoplasm</keyword>
<sequence length="273" mass="29153">MSISAAMVKSLRDKTGAGMMDCKKALAENNGDEEKAIDWLRQKGLSKAAKKAGRATTEGLVGCVVEGKVAALAEFKCETDFVARNEAFIALSQKFAQDVAANGAEGFTDRVANDVTDCIATLGENMSAGRAARVALANDGVIGSYVHSNGKIGVLVAIEGSSDAELAKNIAMQVAATNPVSLDSSSIPADLIAREREIHRQKTLEEGKPENIVDKIVDGRMQKFFKEVTLLDQPYIRDDKMAVKDLLKGGAKVVEFVRFALGEDAVAEEEEAE</sequence>
<feature type="region of interest" description="Involved in Mg(2+) ion dislocation from EF-Tu" evidence="5">
    <location>
        <begin position="79"/>
        <end position="82"/>
    </location>
</feature>
<dbReference type="GO" id="GO:0003746">
    <property type="term" value="F:translation elongation factor activity"/>
    <property type="evidence" value="ECO:0007669"/>
    <property type="project" value="UniProtKB-UniRule"/>
</dbReference>
<evidence type="ECO:0000256" key="4">
    <source>
        <dbReference type="ARBA" id="ARBA00022917"/>
    </source>
</evidence>
<comment type="caution">
    <text evidence="9">The sequence shown here is derived from an EMBL/GenBank/DDBJ whole genome shotgun (WGS) entry which is preliminary data.</text>
</comment>
<dbReference type="Gene3D" id="1.10.286.20">
    <property type="match status" value="1"/>
</dbReference>
<evidence type="ECO:0000256" key="7">
    <source>
        <dbReference type="RuleBase" id="RU000643"/>
    </source>
</evidence>
<dbReference type="FunFam" id="1.10.286.20:FF:000001">
    <property type="entry name" value="Elongation factor Ts"/>
    <property type="match status" value="1"/>
</dbReference>
<dbReference type="Gene3D" id="3.30.479.20">
    <property type="entry name" value="Elongation factor Ts, dimerisation domain"/>
    <property type="match status" value="2"/>
</dbReference>
<dbReference type="SUPFAM" id="SSF54713">
    <property type="entry name" value="Elongation factor Ts (EF-Ts), dimerisation domain"/>
    <property type="match status" value="2"/>
</dbReference>
<evidence type="ECO:0000256" key="1">
    <source>
        <dbReference type="ARBA" id="ARBA00005532"/>
    </source>
</evidence>
<dbReference type="FunFam" id="1.10.8.10:FF:000001">
    <property type="entry name" value="Elongation factor Ts"/>
    <property type="match status" value="1"/>
</dbReference>